<dbReference type="InterPro" id="IPR006571">
    <property type="entry name" value="TLDc_dom"/>
</dbReference>
<dbReference type="Pfam" id="PF07534">
    <property type="entry name" value="TLD"/>
    <property type="match status" value="1"/>
</dbReference>
<feature type="domain" description="B box-type" evidence="2">
    <location>
        <begin position="87"/>
        <end position="131"/>
    </location>
</feature>
<dbReference type="Gene3D" id="3.30.160.60">
    <property type="entry name" value="Classic Zinc Finger"/>
    <property type="match status" value="1"/>
</dbReference>
<dbReference type="PROSITE" id="PS51886">
    <property type="entry name" value="TLDC"/>
    <property type="match status" value="1"/>
</dbReference>
<dbReference type="AlphaFoldDB" id="A0A078AX34"/>
<evidence type="ECO:0000313" key="4">
    <source>
        <dbReference type="EMBL" id="CDW86729.1"/>
    </source>
</evidence>
<accession>A0A078AX34</accession>
<feature type="domain" description="TLDc" evidence="3">
    <location>
        <begin position="299"/>
        <end position="480"/>
    </location>
</feature>
<gene>
    <name evidence="4" type="primary">Contig15906.g16956</name>
    <name evidence="4" type="ORF">STYLEM_15827</name>
</gene>
<dbReference type="PANTHER" id="PTHR23354:SF122">
    <property type="entry name" value="GTPASE-ACTIVATING PROTEIN SKYWALKER"/>
    <property type="match status" value="1"/>
</dbReference>
<keyword evidence="1" id="KW-0479">Metal-binding</keyword>
<dbReference type="Proteomes" id="UP000039865">
    <property type="component" value="Unassembled WGS sequence"/>
</dbReference>
<keyword evidence="5" id="KW-1185">Reference proteome</keyword>
<dbReference type="InParanoid" id="A0A078AX34"/>
<protein>
    <submittedName>
        <fullName evidence="4">B-box zinc finger family protein</fullName>
    </submittedName>
</protein>
<reference evidence="4 5" key="1">
    <citation type="submission" date="2014-06" db="EMBL/GenBank/DDBJ databases">
        <authorList>
            <person name="Swart Estienne"/>
        </authorList>
    </citation>
    <scope>NUCLEOTIDE SEQUENCE [LARGE SCALE GENOMIC DNA]</scope>
    <source>
        <strain evidence="4 5">130c</strain>
    </source>
</reference>
<evidence type="ECO:0000256" key="1">
    <source>
        <dbReference type="PROSITE-ProRule" id="PRU00024"/>
    </source>
</evidence>
<keyword evidence="1" id="KW-0862">Zinc</keyword>
<dbReference type="SUPFAM" id="SSF57845">
    <property type="entry name" value="B-box zinc-binding domain"/>
    <property type="match status" value="1"/>
</dbReference>
<dbReference type="GO" id="GO:0008270">
    <property type="term" value="F:zinc ion binding"/>
    <property type="evidence" value="ECO:0007669"/>
    <property type="project" value="UniProtKB-KW"/>
</dbReference>
<evidence type="ECO:0000313" key="5">
    <source>
        <dbReference type="Proteomes" id="UP000039865"/>
    </source>
</evidence>
<dbReference type="Pfam" id="PF00643">
    <property type="entry name" value="zf-B_box"/>
    <property type="match status" value="1"/>
</dbReference>
<keyword evidence="1" id="KW-0863">Zinc-finger</keyword>
<name>A0A078AX34_STYLE</name>
<dbReference type="PANTHER" id="PTHR23354">
    <property type="entry name" value="NUCLEOLAR PROTEIN 7/ESTROGEN RECEPTOR COACTIVATOR-RELATED"/>
    <property type="match status" value="1"/>
</dbReference>
<evidence type="ECO:0000259" key="3">
    <source>
        <dbReference type="PROSITE" id="PS51886"/>
    </source>
</evidence>
<dbReference type="CDD" id="cd19761">
    <property type="entry name" value="Bbox2_TRIM5-like"/>
    <property type="match status" value="1"/>
</dbReference>
<proteinExistence type="predicted"/>
<dbReference type="SMART" id="SM00336">
    <property type="entry name" value="BBOX"/>
    <property type="match status" value="1"/>
</dbReference>
<dbReference type="EMBL" id="CCKQ01014922">
    <property type="protein sequence ID" value="CDW86729.1"/>
    <property type="molecule type" value="Genomic_DNA"/>
</dbReference>
<organism evidence="4 5">
    <name type="scientific">Stylonychia lemnae</name>
    <name type="common">Ciliate</name>
    <dbReference type="NCBI Taxonomy" id="5949"/>
    <lineage>
        <taxon>Eukaryota</taxon>
        <taxon>Sar</taxon>
        <taxon>Alveolata</taxon>
        <taxon>Ciliophora</taxon>
        <taxon>Intramacronucleata</taxon>
        <taxon>Spirotrichea</taxon>
        <taxon>Stichotrichia</taxon>
        <taxon>Sporadotrichida</taxon>
        <taxon>Oxytrichidae</taxon>
        <taxon>Stylonychinae</taxon>
        <taxon>Stylonychia</taxon>
    </lineage>
</organism>
<evidence type="ECO:0000259" key="2">
    <source>
        <dbReference type="PROSITE" id="PS50119"/>
    </source>
</evidence>
<sequence>MLGDLPIPLLVDQLHSYLLQEVHLNCTEVQHSKAKLCKIFAIIVSKLPKGDIQEDLKYMGDIEMGIRDWQNQELSNSQMIHENVEYDRQDICKNHLKLLETFCMDDKQFTCWMCHHFNYSDVHRGHKVVSLEEAYRKLRIEYKENLGLLLSIKQFVDRRLNYLNNCRDLETSEKRIDSYIENIIKELQKVQEEKKKSCKELYEQLDKDLVVQLNSLNFYKDELVEIEQVQPKSLYETLKLFKTTNIFLKNISSGIQFPEEQKVWIKLEHPKNDEILRIAEQCRQSIQSKFQTIRPNLRQIINPLQNSKILPEDCQYDMILQCLPNFTQASMLYRLSEHKLMGQTFRNLVYDKGPTLILIKANNGNIFGGYSPLSWSDELDNNWKQTNKAFLFTVTDNNGREPMKLNIREGKDGQAVYHSRTQLAFGSGFDLCINLIDLKKCESAMYSYQMPARLGQDVDKFLAGRRDKWEFEEIEVFRIIDPIDMPRYPENRQSLIVMAQQAYEQTRDEQLMEEIIKEEEELMKESQKMFDNKFKNEDEMIMQHKDSVVRYQFLYKDFLKSDLFERKSKLL</sequence>
<dbReference type="OrthoDB" id="299389at2759"/>
<dbReference type="InterPro" id="IPR000315">
    <property type="entry name" value="Znf_B-box"/>
</dbReference>
<dbReference type="PROSITE" id="PS50119">
    <property type="entry name" value="ZF_BBOX"/>
    <property type="match status" value="1"/>
</dbReference>